<comment type="caution">
    <text evidence="1">The sequence shown here is derived from an EMBL/GenBank/DDBJ whole genome shotgun (WGS) entry which is preliminary data.</text>
</comment>
<gene>
    <name evidence="1" type="ORF">CRD60_01130</name>
</gene>
<dbReference type="EMBL" id="PDCG01000001">
    <property type="protein sequence ID" value="RBP98498.1"/>
    <property type="molecule type" value="Genomic_DNA"/>
</dbReference>
<organism evidence="1 2">
    <name type="scientific">Bifidobacterium aemilianum</name>
    <dbReference type="NCBI Taxonomy" id="2493120"/>
    <lineage>
        <taxon>Bacteria</taxon>
        <taxon>Bacillati</taxon>
        <taxon>Actinomycetota</taxon>
        <taxon>Actinomycetes</taxon>
        <taxon>Bifidobacteriales</taxon>
        <taxon>Bifidobacteriaceae</taxon>
        <taxon>Bifidobacterium</taxon>
    </lineage>
</organism>
<evidence type="ECO:0000313" key="1">
    <source>
        <dbReference type="EMBL" id="RBP98498.1"/>
    </source>
</evidence>
<protein>
    <submittedName>
        <fullName evidence="1">Uncharacterized protein</fullName>
    </submittedName>
</protein>
<reference evidence="1 2" key="1">
    <citation type="submission" date="2017-10" db="EMBL/GenBank/DDBJ databases">
        <title>Bifidobacterium xylocopum sp. nov. and Bifidobacterium aemilianum sp. nov., from the carpenter bee (Xylocopa violacea) digestive tract.</title>
        <authorList>
            <person name="Alberoni D."/>
            <person name="Baffoni L."/>
            <person name="Di Gioia D."/>
            <person name="Gaggia F."/>
            <person name="Biavati B."/>
        </authorList>
    </citation>
    <scope>NUCLEOTIDE SEQUENCE [LARGE SCALE GENOMIC DNA]</scope>
    <source>
        <strain evidence="1 2">XV10</strain>
    </source>
</reference>
<dbReference type="RefSeq" id="WP_113859472.1">
    <property type="nucleotide sequence ID" value="NZ_PDCG01000001.1"/>
</dbReference>
<evidence type="ECO:0000313" key="2">
    <source>
        <dbReference type="Proteomes" id="UP000252530"/>
    </source>
</evidence>
<sequence length="131" mass="14498">MWDLVGGSYTGQGQARTIPDRPINAFVETNVEGLQKYPPSHFRVRTKGGDWPSPDLAAGEWKKVSDDRQAGFMAIPAQESNRKARTVIGRLPPVDYLVEQSMDMADMEPLGLRIGKDGRVCRSIKSPAKAR</sequence>
<dbReference type="AlphaFoldDB" id="A0A366KBE1"/>
<name>A0A366KBE1_9BIFI</name>
<proteinExistence type="predicted"/>
<accession>A0A366KBE1</accession>
<keyword evidence="2" id="KW-1185">Reference proteome</keyword>
<dbReference type="Proteomes" id="UP000252530">
    <property type="component" value="Unassembled WGS sequence"/>
</dbReference>